<dbReference type="AlphaFoldDB" id="A0A3L6N1L4"/>
<accession>A0A3L6N1L4</accession>
<name>A0A3L6N1L4_FUSOX</name>
<sequence length="75" mass="8509">MCTEHIGLPHCGNCDLDYDEQEMVKVYGKTWTKMCEPAKKKGEFCAKKDSEETNTLCQRCRNDTSCGPPWTGSSR</sequence>
<proteinExistence type="predicted"/>
<dbReference type="EMBL" id="MRCU01000011">
    <property type="protein sequence ID" value="RKK10195.1"/>
    <property type="molecule type" value="Genomic_DNA"/>
</dbReference>
<dbReference type="Proteomes" id="UP000270866">
    <property type="component" value="Unassembled WGS sequence"/>
</dbReference>
<evidence type="ECO:0000313" key="1">
    <source>
        <dbReference type="EMBL" id="RKK10195.1"/>
    </source>
</evidence>
<comment type="caution">
    <text evidence="1">The sequence shown here is derived from an EMBL/GenBank/DDBJ whole genome shotgun (WGS) entry which is preliminary data.</text>
</comment>
<organism evidence="1 2">
    <name type="scientific">Fusarium oxysporum f. sp. cepae</name>
    <dbReference type="NCBI Taxonomy" id="396571"/>
    <lineage>
        <taxon>Eukaryota</taxon>
        <taxon>Fungi</taxon>
        <taxon>Dikarya</taxon>
        <taxon>Ascomycota</taxon>
        <taxon>Pezizomycotina</taxon>
        <taxon>Sordariomycetes</taxon>
        <taxon>Hypocreomycetidae</taxon>
        <taxon>Hypocreales</taxon>
        <taxon>Nectriaceae</taxon>
        <taxon>Fusarium</taxon>
        <taxon>Fusarium oxysporum species complex</taxon>
    </lineage>
</organism>
<gene>
    <name evidence="1" type="ORF">BFJ65_g15493</name>
</gene>
<reference evidence="1 2" key="1">
    <citation type="journal article" date="2018" name="Sci. Rep.">
        <title>Characterisation of pathogen-specific regions and novel effector candidates in Fusarium oxysporum f. sp. cepae.</title>
        <authorList>
            <person name="Armitage A.D."/>
            <person name="Taylor A."/>
            <person name="Sobczyk M.K."/>
            <person name="Baxter L."/>
            <person name="Greenfield B.P."/>
            <person name="Bates H.J."/>
            <person name="Wilson F."/>
            <person name="Jackson A.C."/>
            <person name="Ott S."/>
            <person name="Harrison R.J."/>
            <person name="Clarkson J.P."/>
        </authorList>
    </citation>
    <scope>NUCLEOTIDE SEQUENCE [LARGE SCALE GENOMIC DNA]</scope>
    <source>
        <strain evidence="1 2">FoC_Fus2</strain>
    </source>
</reference>
<protein>
    <submittedName>
        <fullName evidence="1">Uncharacterized protein</fullName>
    </submittedName>
</protein>
<evidence type="ECO:0000313" key="2">
    <source>
        <dbReference type="Proteomes" id="UP000270866"/>
    </source>
</evidence>